<protein>
    <recommendedName>
        <fullName evidence="2">Secreted protein</fullName>
    </recommendedName>
</protein>
<dbReference type="EMBL" id="GU474911">
    <property type="protein sequence ID" value="ADI19141.1"/>
    <property type="molecule type" value="Genomic_DNA"/>
</dbReference>
<name>E0XXK0_9PROT</name>
<organism evidence="1">
    <name type="scientific">uncultured alpha proteobacterium HF0070_34E11</name>
    <dbReference type="NCBI Taxonomy" id="710807"/>
    <lineage>
        <taxon>Bacteria</taxon>
        <taxon>Pseudomonadati</taxon>
        <taxon>Pseudomonadota</taxon>
        <taxon>Alphaproteobacteria</taxon>
        <taxon>environmental samples</taxon>
    </lineage>
</organism>
<proteinExistence type="predicted"/>
<accession>E0XXK0</accession>
<sequence>MFVAQLVVCGFIGGQCVLLEDVKGPKPSLEQCKSRQEEMFYDIHARLPYIKFGGSRCIKTNKLHA</sequence>
<dbReference type="AlphaFoldDB" id="E0XXK0"/>
<evidence type="ECO:0000313" key="1">
    <source>
        <dbReference type="EMBL" id="ADI19141.1"/>
    </source>
</evidence>
<reference evidence="1" key="1">
    <citation type="journal article" date="2011" name="Environ. Microbiol.">
        <title>Time-series analyses of Monterey Bay coastal microbial picoplankton using a 'genome proxy' microarray.</title>
        <authorList>
            <person name="Rich V.I."/>
            <person name="Pham V.D."/>
            <person name="Eppley J."/>
            <person name="Shi Y."/>
            <person name="DeLong E.F."/>
        </authorList>
    </citation>
    <scope>NUCLEOTIDE SEQUENCE</scope>
</reference>
<evidence type="ECO:0008006" key="2">
    <source>
        <dbReference type="Google" id="ProtNLM"/>
    </source>
</evidence>